<dbReference type="RefSeq" id="WP_338688151.1">
    <property type="nucleotide sequence ID" value="NZ_AP024702.1"/>
</dbReference>
<reference evidence="7 8" key="1">
    <citation type="submission" date="2021-06" db="EMBL/GenBank/DDBJ databases">
        <title>Complete genome of Haloferula helveola possessing various polysaccharide degrading enzymes.</title>
        <authorList>
            <person name="Takami H."/>
            <person name="Huang C."/>
            <person name="Hamasaki K."/>
        </authorList>
    </citation>
    <scope>NUCLEOTIDE SEQUENCE [LARGE SCALE GENOMIC DNA]</scope>
    <source>
        <strain evidence="7 8">CN-1</strain>
    </source>
</reference>
<sequence>MKTRLRLFLAASVAVFASCDTSTENNPEPQTSLPVENFGTLADGREAKVYTLTNKNGMTARVTDFGATLVSLTAPDKDGKLADITHGFDSVEGYQGDTNPYFGASVGRFGNRIAHGKFTLDGETYELATNNDPGGIPCHLHGGDVGFNKRMWTVTETAPGSITLQYVSADGEEGYPGKLTAKVTYTLTDDNELKWEASATTDKPTVLNLVHHTYWNLSGDPKSSINDHILTLHADRFLPTDAGLIPTGELAPVEGTPMDFTEPAVIGDRVETDYEPLKLGLGYDHCWVLTEPDADGLALAARLKDPKTGRVMEITTNQPAIQFYGGNFLDGKSVGKEGTAYPHRTACCLETENYPDAPNHESFPSAVLRPGETYRHVMVHKFTAE</sequence>
<dbReference type="InterPro" id="IPR047215">
    <property type="entry name" value="Galactose_mutarotase-like"/>
</dbReference>
<accession>A0ABM7RA76</accession>
<evidence type="ECO:0000256" key="4">
    <source>
        <dbReference type="ARBA" id="ARBA00023277"/>
    </source>
</evidence>
<dbReference type="PROSITE" id="PS51257">
    <property type="entry name" value="PROKAR_LIPOPROTEIN"/>
    <property type="match status" value="1"/>
</dbReference>
<gene>
    <name evidence="7" type="primary">galM_2</name>
    <name evidence="7" type="ORF">HAHE_04040</name>
</gene>
<dbReference type="Gene3D" id="2.70.98.10">
    <property type="match status" value="1"/>
</dbReference>
<comment type="catalytic activity">
    <reaction evidence="5">
        <text>alpha-D-glucose = beta-D-glucose</text>
        <dbReference type="Rhea" id="RHEA:10264"/>
        <dbReference type="ChEBI" id="CHEBI:15903"/>
        <dbReference type="ChEBI" id="CHEBI:17925"/>
        <dbReference type="EC" id="5.1.3.3"/>
    </reaction>
</comment>
<dbReference type="Proteomes" id="UP001374893">
    <property type="component" value="Chromosome"/>
</dbReference>
<dbReference type="PANTHER" id="PTHR10091:SF0">
    <property type="entry name" value="GALACTOSE MUTAROTASE"/>
    <property type="match status" value="1"/>
</dbReference>
<name>A0ABM7RA76_9BACT</name>
<dbReference type="CDD" id="cd09019">
    <property type="entry name" value="galactose_mutarotase_like"/>
    <property type="match status" value="1"/>
</dbReference>
<evidence type="ECO:0000256" key="6">
    <source>
        <dbReference type="SAM" id="SignalP"/>
    </source>
</evidence>
<dbReference type="InterPro" id="IPR014718">
    <property type="entry name" value="GH-type_carb-bd"/>
</dbReference>
<organism evidence="7 8">
    <name type="scientific">Haloferula helveola</name>
    <dbReference type="NCBI Taxonomy" id="490095"/>
    <lineage>
        <taxon>Bacteria</taxon>
        <taxon>Pseudomonadati</taxon>
        <taxon>Verrucomicrobiota</taxon>
        <taxon>Verrucomicrobiia</taxon>
        <taxon>Verrucomicrobiales</taxon>
        <taxon>Verrucomicrobiaceae</taxon>
        <taxon>Haloferula</taxon>
    </lineage>
</organism>
<dbReference type="NCBIfam" id="NF008277">
    <property type="entry name" value="PRK11055.1"/>
    <property type="match status" value="1"/>
</dbReference>
<dbReference type="PIRSF" id="PIRSF005096">
    <property type="entry name" value="GALM"/>
    <property type="match status" value="1"/>
</dbReference>
<dbReference type="PANTHER" id="PTHR10091">
    <property type="entry name" value="ALDOSE-1-EPIMERASE"/>
    <property type="match status" value="1"/>
</dbReference>
<evidence type="ECO:0000256" key="1">
    <source>
        <dbReference type="ARBA" id="ARBA00005028"/>
    </source>
</evidence>
<dbReference type="InterPro" id="IPR011013">
    <property type="entry name" value="Gal_mutarotase_sf_dom"/>
</dbReference>
<evidence type="ECO:0000313" key="7">
    <source>
        <dbReference type="EMBL" id="BCX46496.1"/>
    </source>
</evidence>
<dbReference type="InterPro" id="IPR015443">
    <property type="entry name" value="Aldose_1-epimerase"/>
</dbReference>
<keyword evidence="3 5" id="KW-0413">Isomerase</keyword>
<dbReference type="InterPro" id="IPR008183">
    <property type="entry name" value="Aldose_1/G6P_1-epimerase"/>
</dbReference>
<evidence type="ECO:0000313" key="8">
    <source>
        <dbReference type="Proteomes" id="UP001374893"/>
    </source>
</evidence>
<evidence type="ECO:0000256" key="3">
    <source>
        <dbReference type="ARBA" id="ARBA00023235"/>
    </source>
</evidence>
<feature type="chain" id="PRO_5045940609" description="Aldose 1-epimerase" evidence="6">
    <location>
        <begin position="18"/>
        <end position="385"/>
    </location>
</feature>
<comment type="similarity">
    <text evidence="2 5">Belongs to the aldose epimerase family.</text>
</comment>
<keyword evidence="6" id="KW-0732">Signal</keyword>
<evidence type="ECO:0000256" key="5">
    <source>
        <dbReference type="PIRNR" id="PIRNR005096"/>
    </source>
</evidence>
<protein>
    <recommendedName>
        <fullName evidence="5">Aldose 1-epimerase</fullName>
        <ecNumber evidence="5">5.1.3.3</ecNumber>
    </recommendedName>
</protein>
<keyword evidence="8" id="KW-1185">Reference proteome</keyword>
<evidence type="ECO:0000256" key="2">
    <source>
        <dbReference type="ARBA" id="ARBA00006206"/>
    </source>
</evidence>
<dbReference type="SUPFAM" id="SSF74650">
    <property type="entry name" value="Galactose mutarotase-like"/>
    <property type="match status" value="1"/>
</dbReference>
<dbReference type="EC" id="5.1.3.3" evidence="5"/>
<dbReference type="Pfam" id="PF01263">
    <property type="entry name" value="Aldose_epim"/>
    <property type="match status" value="1"/>
</dbReference>
<keyword evidence="4 5" id="KW-0119">Carbohydrate metabolism</keyword>
<feature type="signal peptide" evidence="6">
    <location>
        <begin position="1"/>
        <end position="17"/>
    </location>
</feature>
<dbReference type="EMBL" id="AP024702">
    <property type="protein sequence ID" value="BCX46496.1"/>
    <property type="molecule type" value="Genomic_DNA"/>
</dbReference>
<proteinExistence type="inferred from homology"/>
<comment type="pathway">
    <text evidence="1 5">Carbohydrate metabolism; hexose metabolism.</text>
</comment>